<dbReference type="Gene3D" id="3.20.20.450">
    <property type="entry name" value="EAL domain"/>
    <property type="match status" value="1"/>
</dbReference>
<proteinExistence type="predicted"/>
<dbReference type="RefSeq" id="WP_378132942.1">
    <property type="nucleotide sequence ID" value="NZ_JBHSMI010000023.1"/>
</dbReference>
<dbReference type="SUPFAM" id="SSF55073">
    <property type="entry name" value="Nucleotide cyclase"/>
    <property type="match status" value="1"/>
</dbReference>
<feature type="domain" description="PAC" evidence="4">
    <location>
        <begin position="527"/>
        <end position="579"/>
    </location>
</feature>
<dbReference type="PROSITE" id="PS50113">
    <property type="entry name" value="PAC"/>
    <property type="match status" value="1"/>
</dbReference>
<feature type="domain" description="EAL" evidence="5">
    <location>
        <begin position="757"/>
        <end position="1011"/>
    </location>
</feature>
<dbReference type="InterPro" id="IPR000160">
    <property type="entry name" value="GGDEF_dom"/>
</dbReference>
<evidence type="ECO:0000259" key="6">
    <source>
        <dbReference type="PROSITE" id="PS50887"/>
    </source>
</evidence>
<keyword evidence="8" id="KW-1185">Reference proteome</keyword>
<dbReference type="SUPFAM" id="SSF55785">
    <property type="entry name" value="PYP-like sensor domain (PAS domain)"/>
    <property type="match status" value="1"/>
</dbReference>
<dbReference type="SUPFAM" id="SSF141868">
    <property type="entry name" value="EAL domain-like"/>
    <property type="match status" value="1"/>
</dbReference>
<evidence type="ECO:0000256" key="2">
    <source>
        <dbReference type="ARBA" id="ARBA00023125"/>
    </source>
</evidence>
<dbReference type="Pfam" id="PF13377">
    <property type="entry name" value="Peripla_BP_3"/>
    <property type="match status" value="1"/>
</dbReference>
<feature type="domain" description="GGDEF" evidence="6">
    <location>
        <begin position="611"/>
        <end position="748"/>
    </location>
</feature>
<dbReference type="PANTHER" id="PTHR44757:SF2">
    <property type="entry name" value="BIOFILM ARCHITECTURE MAINTENANCE PROTEIN MBAA"/>
    <property type="match status" value="1"/>
</dbReference>
<comment type="caution">
    <text evidence="7">The sequence shown here is derived from an EMBL/GenBank/DDBJ whole genome shotgun (WGS) entry which is preliminary data.</text>
</comment>
<evidence type="ECO:0000259" key="5">
    <source>
        <dbReference type="PROSITE" id="PS50883"/>
    </source>
</evidence>
<name>A0ABW0HTD4_9BACL</name>
<dbReference type="Pfam" id="PF00990">
    <property type="entry name" value="GGDEF"/>
    <property type="match status" value="1"/>
</dbReference>
<dbReference type="Pfam" id="PF00563">
    <property type="entry name" value="EAL"/>
    <property type="match status" value="1"/>
</dbReference>
<keyword evidence="3" id="KW-0804">Transcription</keyword>
<accession>A0ABW0HTD4</accession>
<dbReference type="NCBIfam" id="TIGR00254">
    <property type="entry name" value="GGDEF"/>
    <property type="match status" value="1"/>
</dbReference>
<dbReference type="PROSITE" id="PS50887">
    <property type="entry name" value="GGDEF"/>
    <property type="match status" value="1"/>
</dbReference>
<evidence type="ECO:0000256" key="1">
    <source>
        <dbReference type="ARBA" id="ARBA00023015"/>
    </source>
</evidence>
<organism evidence="7 8">
    <name type="scientific">Cohnella soli</name>
    <dbReference type="NCBI Taxonomy" id="425005"/>
    <lineage>
        <taxon>Bacteria</taxon>
        <taxon>Bacillati</taxon>
        <taxon>Bacillota</taxon>
        <taxon>Bacilli</taxon>
        <taxon>Bacillales</taxon>
        <taxon>Paenibacillaceae</taxon>
        <taxon>Cohnella</taxon>
    </lineage>
</organism>
<dbReference type="SMART" id="SM00052">
    <property type="entry name" value="EAL"/>
    <property type="match status" value="1"/>
</dbReference>
<dbReference type="InterPro" id="IPR013655">
    <property type="entry name" value="PAS_fold_3"/>
</dbReference>
<dbReference type="Proteomes" id="UP001596113">
    <property type="component" value="Unassembled WGS sequence"/>
</dbReference>
<keyword evidence="2" id="KW-0238">DNA-binding</keyword>
<dbReference type="PROSITE" id="PS50883">
    <property type="entry name" value="EAL"/>
    <property type="match status" value="1"/>
</dbReference>
<evidence type="ECO:0000313" key="7">
    <source>
        <dbReference type="EMBL" id="MFC5403520.1"/>
    </source>
</evidence>
<dbReference type="CDD" id="cd06267">
    <property type="entry name" value="PBP1_LacI_sugar_binding-like"/>
    <property type="match status" value="1"/>
</dbReference>
<dbReference type="EMBL" id="JBHSMI010000023">
    <property type="protein sequence ID" value="MFC5403520.1"/>
    <property type="molecule type" value="Genomic_DNA"/>
</dbReference>
<dbReference type="InterPro" id="IPR046335">
    <property type="entry name" value="LacI/GalR-like_sensor"/>
</dbReference>
<dbReference type="InterPro" id="IPR001610">
    <property type="entry name" value="PAC"/>
</dbReference>
<gene>
    <name evidence="7" type="ORF">ACFPOF_12325</name>
</gene>
<dbReference type="SUPFAM" id="SSF53822">
    <property type="entry name" value="Periplasmic binding protein-like I"/>
    <property type="match status" value="1"/>
</dbReference>
<dbReference type="CDD" id="cd01948">
    <property type="entry name" value="EAL"/>
    <property type="match status" value="1"/>
</dbReference>
<dbReference type="NCBIfam" id="TIGR00229">
    <property type="entry name" value="sensory_box"/>
    <property type="match status" value="1"/>
</dbReference>
<dbReference type="CDD" id="cd01949">
    <property type="entry name" value="GGDEF"/>
    <property type="match status" value="1"/>
</dbReference>
<reference evidence="8" key="1">
    <citation type="journal article" date="2019" name="Int. J. Syst. Evol. Microbiol.">
        <title>The Global Catalogue of Microorganisms (GCM) 10K type strain sequencing project: providing services to taxonomists for standard genome sequencing and annotation.</title>
        <authorList>
            <consortium name="The Broad Institute Genomics Platform"/>
            <consortium name="The Broad Institute Genome Sequencing Center for Infectious Disease"/>
            <person name="Wu L."/>
            <person name="Ma J."/>
        </authorList>
    </citation>
    <scope>NUCLEOTIDE SEQUENCE [LARGE SCALE GENOMIC DNA]</scope>
    <source>
        <strain evidence="8">CGMCC 1.18575</strain>
    </source>
</reference>
<protein>
    <submittedName>
        <fullName evidence="7">EAL domain-containing protein</fullName>
    </submittedName>
</protein>
<dbReference type="InterPro" id="IPR043128">
    <property type="entry name" value="Rev_trsase/Diguanyl_cyclase"/>
</dbReference>
<dbReference type="InterPro" id="IPR000700">
    <property type="entry name" value="PAS-assoc_C"/>
</dbReference>
<dbReference type="SMART" id="SM00267">
    <property type="entry name" value="GGDEF"/>
    <property type="match status" value="1"/>
</dbReference>
<dbReference type="Gene3D" id="3.30.450.20">
    <property type="entry name" value="PAS domain"/>
    <property type="match status" value="1"/>
</dbReference>
<dbReference type="InterPro" id="IPR052155">
    <property type="entry name" value="Biofilm_reg_signaling"/>
</dbReference>
<dbReference type="SMART" id="SM00086">
    <property type="entry name" value="PAC"/>
    <property type="match status" value="1"/>
</dbReference>
<dbReference type="InterPro" id="IPR029787">
    <property type="entry name" value="Nucleotide_cyclase"/>
</dbReference>
<dbReference type="Gene3D" id="3.40.50.2300">
    <property type="match status" value="2"/>
</dbReference>
<dbReference type="InterPro" id="IPR000014">
    <property type="entry name" value="PAS"/>
</dbReference>
<dbReference type="InterPro" id="IPR035965">
    <property type="entry name" value="PAS-like_dom_sf"/>
</dbReference>
<dbReference type="InterPro" id="IPR028082">
    <property type="entry name" value="Peripla_BP_I"/>
</dbReference>
<dbReference type="InterPro" id="IPR035919">
    <property type="entry name" value="EAL_sf"/>
</dbReference>
<evidence type="ECO:0000256" key="3">
    <source>
        <dbReference type="ARBA" id="ARBA00023163"/>
    </source>
</evidence>
<dbReference type="Gene3D" id="3.30.70.270">
    <property type="match status" value="1"/>
</dbReference>
<sequence length="1016" mass="114084">MAQGYRIGVIAPNLDGEYYGRLLPHIHEAVKQRNSELIVIRVADDELGMNALEEPVSFELVDAWIVILPSASPKFLKMLSASKKPYVCIGFPSPCPRGRSVLVSNRASMKQLVLHLIDHGHRSIAFIGQTQQYDLYERYIGYLDALTERGIDADERLVVRTMGNLLESGMEATERLFASGVTFTAIAAGTDLSALGAIDYLNTHGYSVPGQFAVTGFDDIHQAKLNYPPLTTVGQPFVEMADKAVAEAFDLIAGRGPEADELFIPAELVVRTSCGCEEEEKLTPQQYFDFHRYNLSKMRIALHHVTVNNYKVTQRLIAATKDERIHISKLLWGNFHWGFLALREVDGQGGNRLVVSQTFSKKGDPLPPEGLEVPLERFPPVGYLPKSTGPGGDDCIVLHPIRTELQNWGYLVLAGPLDEMGDFVADDLSRHSFTILAVALERELLLKQTRSMAEKLEVVSRTSNDGIWDWDLAAGTIDWTIRAHHILGGVADRLLVTPQKFIELVHPEDQQMLRLAFMRPFQKDRPIQVELRFKTMEGHYLWLYLAGDVLYDESGVPVRMIGSITDVTDKKMNEERITQLAYQDALTGLPNRLRFKDQLREAMAERDLDGNRLAVLMIDLDRFKIVNDTLGHQVGDLLLQRASHMLRDCVGDEDIIARLGGDEFIVLLRKVENVDDVFAVTQKMLDALEQPFILEDQPFYLSASIGASLYPAEGEGTEVDPDTLIRDADLAMYHTKENGGNRLEIYVPAFSSKRVERFNMETGLRYAQERGELTLHFQPQISLSTGKVYGAETLLRWNAPGGKTIQPGEFIPLAEETGLIVPIGQWVLEQACEECKRWIRAGMPQLVISVNISALQFQQEDFPDIVRRVLKRTGIEPYNLCLEITEHTAVQNMEHSVKMLGQLIDIGVKIAIDDFGIGQSSLYWLKKLPVHIVKIDPTFILNMIEDSDDDAIAKAVIEMSHNLGLSVTAEGVETEHQLLRLQQLQCDRIQGYYTGRPMTSDQFIAYFLEIHGGMGM</sequence>
<evidence type="ECO:0000259" key="4">
    <source>
        <dbReference type="PROSITE" id="PS50113"/>
    </source>
</evidence>
<keyword evidence="1" id="KW-0805">Transcription regulation</keyword>
<evidence type="ECO:0000313" key="8">
    <source>
        <dbReference type="Proteomes" id="UP001596113"/>
    </source>
</evidence>
<dbReference type="Pfam" id="PF08447">
    <property type="entry name" value="PAS_3"/>
    <property type="match status" value="1"/>
</dbReference>
<dbReference type="InterPro" id="IPR001633">
    <property type="entry name" value="EAL_dom"/>
</dbReference>
<dbReference type="CDD" id="cd00130">
    <property type="entry name" value="PAS"/>
    <property type="match status" value="1"/>
</dbReference>
<dbReference type="PANTHER" id="PTHR44757">
    <property type="entry name" value="DIGUANYLATE CYCLASE DGCP"/>
    <property type="match status" value="1"/>
</dbReference>